<dbReference type="RefSeq" id="WP_116669951.1">
    <property type="nucleotide sequence ID" value="NZ_CALIUN010000004.1"/>
</dbReference>
<dbReference type="EMBL" id="MZGU01000004">
    <property type="protein sequence ID" value="PWB86326.1"/>
    <property type="molecule type" value="Genomic_DNA"/>
</dbReference>
<dbReference type="Proteomes" id="UP000245577">
    <property type="component" value="Unassembled WGS sequence"/>
</dbReference>
<accession>A0A2U1S870</accession>
<reference evidence="1 2" key="1">
    <citation type="submission" date="2017-03" db="EMBL/GenBank/DDBJ databases">
        <title>Genome sequence of Methanobrevibacter wosei.</title>
        <authorList>
            <person name="Poehlein A."/>
            <person name="Seedorf H."/>
            <person name="Daniel R."/>
        </authorList>
    </citation>
    <scope>NUCLEOTIDE SEQUENCE [LARGE SCALE GENOMIC DNA]</scope>
    <source>
        <strain evidence="1 2">DSM 11979</strain>
    </source>
</reference>
<proteinExistence type="predicted"/>
<dbReference type="OrthoDB" id="78380at2157"/>
<dbReference type="AlphaFoldDB" id="A0A2U1S870"/>
<evidence type="ECO:0000313" key="1">
    <source>
        <dbReference type="EMBL" id="PWB86326.1"/>
    </source>
</evidence>
<keyword evidence="2" id="KW-1185">Reference proteome</keyword>
<comment type="caution">
    <text evidence="1">The sequence shown here is derived from an EMBL/GenBank/DDBJ whole genome shotgun (WGS) entry which is preliminary data.</text>
</comment>
<gene>
    <name evidence="1" type="ORF">MBBWO_11810</name>
</gene>
<organism evidence="1 2">
    <name type="scientific">Methanobrevibacter woesei</name>
    <dbReference type="NCBI Taxonomy" id="190976"/>
    <lineage>
        <taxon>Archaea</taxon>
        <taxon>Methanobacteriati</taxon>
        <taxon>Methanobacteriota</taxon>
        <taxon>Methanomada group</taxon>
        <taxon>Methanobacteria</taxon>
        <taxon>Methanobacteriales</taxon>
        <taxon>Methanobacteriaceae</taxon>
        <taxon>Methanobrevibacter</taxon>
    </lineage>
</organism>
<evidence type="ECO:0000313" key="2">
    <source>
        <dbReference type="Proteomes" id="UP000245577"/>
    </source>
</evidence>
<name>A0A2U1S870_9EURY</name>
<sequence>MNEKILKLMEEYIEIEESEIEFQDVKLAMVGHEIDHAVLDSKLIAITNKTEEYKEILRLTVEDANNSYFIPVFTSEDEAEKCIEEMGLDSLDFDYELEVMEGVDIFEIGLDDETFVGLVINPYDTDFIVPKEDLLHTSQCNHNSSDVNEN</sequence>
<protein>
    <submittedName>
        <fullName evidence="1">Uncharacterized protein</fullName>
    </submittedName>
</protein>